<evidence type="ECO:0000256" key="1">
    <source>
        <dbReference type="SAM" id="Phobius"/>
    </source>
</evidence>
<reference evidence="2" key="2">
    <citation type="journal article" date="2015" name="Fish Shellfish Immunol.">
        <title>Early steps in the European eel (Anguilla anguilla)-Vibrio vulnificus interaction in the gills: Role of the RtxA13 toxin.</title>
        <authorList>
            <person name="Callol A."/>
            <person name="Pajuelo D."/>
            <person name="Ebbesson L."/>
            <person name="Teles M."/>
            <person name="MacKenzie S."/>
            <person name="Amaro C."/>
        </authorList>
    </citation>
    <scope>NUCLEOTIDE SEQUENCE</scope>
</reference>
<feature type="transmembrane region" description="Helical" evidence="1">
    <location>
        <begin position="39"/>
        <end position="70"/>
    </location>
</feature>
<reference evidence="2" key="1">
    <citation type="submission" date="2014-11" db="EMBL/GenBank/DDBJ databases">
        <authorList>
            <person name="Amaro Gonzalez C."/>
        </authorList>
    </citation>
    <scope>NUCLEOTIDE SEQUENCE</scope>
</reference>
<keyword evidence="1" id="KW-0812">Transmembrane</keyword>
<keyword evidence="1" id="KW-0472">Membrane</keyword>
<evidence type="ECO:0000313" key="2">
    <source>
        <dbReference type="EMBL" id="JAH98050.1"/>
    </source>
</evidence>
<organism evidence="2">
    <name type="scientific">Anguilla anguilla</name>
    <name type="common">European freshwater eel</name>
    <name type="synonym">Muraena anguilla</name>
    <dbReference type="NCBI Taxonomy" id="7936"/>
    <lineage>
        <taxon>Eukaryota</taxon>
        <taxon>Metazoa</taxon>
        <taxon>Chordata</taxon>
        <taxon>Craniata</taxon>
        <taxon>Vertebrata</taxon>
        <taxon>Euteleostomi</taxon>
        <taxon>Actinopterygii</taxon>
        <taxon>Neopterygii</taxon>
        <taxon>Teleostei</taxon>
        <taxon>Anguilliformes</taxon>
        <taxon>Anguillidae</taxon>
        <taxon>Anguilla</taxon>
    </lineage>
</organism>
<accession>A0A0E9X865</accession>
<keyword evidence="1" id="KW-1133">Transmembrane helix</keyword>
<dbReference type="EMBL" id="GBXM01010527">
    <property type="protein sequence ID" value="JAH98050.1"/>
    <property type="molecule type" value="Transcribed_RNA"/>
</dbReference>
<sequence length="82" mass="9708">MCVFTHKILCKCLQTHTTRKHVDTHAHTEILTYAYQCKYFLYLLSLILCLLYNFNRSILTVLIVLLVIVISQFTRSELKPQF</sequence>
<protein>
    <submittedName>
        <fullName evidence="2">Uncharacterized protein</fullName>
    </submittedName>
</protein>
<proteinExistence type="predicted"/>
<dbReference type="AlphaFoldDB" id="A0A0E9X865"/>
<name>A0A0E9X865_ANGAN</name>